<evidence type="ECO:0000256" key="1">
    <source>
        <dbReference type="SAM" id="Phobius"/>
    </source>
</evidence>
<keyword evidence="1" id="KW-1133">Transmembrane helix</keyword>
<evidence type="ECO:0000313" key="2">
    <source>
        <dbReference type="EMBL" id="KKR10641.1"/>
    </source>
</evidence>
<keyword evidence="1" id="KW-0472">Membrane</keyword>
<feature type="transmembrane region" description="Helical" evidence="1">
    <location>
        <begin position="174"/>
        <end position="197"/>
    </location>
</feature>
<feature type="transmembrane region" description="Helical" evidence="1">
    <location>
        <begin position="209"/>
        <end position="231"/>
    </location>
</feature>
<reference evidence="2 3" key="1">
    <citation type="journal article" date="2015" name="Nature">
        <title>rRNA introns, odd ribosomes, and small enigmatic genomes across a large radiation of phyla.</title>
        <authorList>
            <person name="Brown C.T."/>
            <person name="Hug L.A."/>
            <person name="Thomas B.C."/>
            <person name="Sharon I."/>
            <person name="Castelle C.J."/>
            <person name="Singh A."/>
            <person name="Wilkins M.J."/>
            <person name="Williams K.H."/>
            <person name="Banfield J.F."/>
        </authorList>
    </citation>
    <scope>NUCLEOTIDE SEQUENCE [LARGE SCALE GENOMIC DNA]</scope>
</reference>
<keyword evidence="1" id="KW-0812">Transmembrane</keyword>
<feature type="transmembrane region" description="Helical" evidence="1">
    <location>
        <begin position="83"/>
        <end position="100"/>
    </location>
</feature>
<feature type="transmembrane region" description="Helical" evidence="1">
    <location>
        <begin position="112"/>
        <end position="128"/>
    </location>
</feature>
<protein>
    <recommendedName>
        <fullName evidence="4">Glycosyltransferase RgtA/B/C/D-like domain-containing protein</fullName>
    </recommendedName>
</protein>
<accession>A0A0G0NCY1</accession>
<feature type="transmembrane region" description="Helical" evidence="1">
    <location>
        <begin position="409"/>
        <end position="427"/>
    </location>
</feature>
<dbReference type="STRING" id="1618550.UT39_C0017G0005"/>
<feature type="transmembrane region" description="Helical" evidence="1">
    <location>
        <begin position="379"/>
        <end position="397"/>
    </location>
</feature>
<proteinExistence type="predicted"/>
<feature type="transmembrane region" description="Helical" evidence="1">
    <location>
        <begin position="134"/>
        <end position="153"/>
    </location>
</feature>
<feature type="transmembrane region" description="Helical" evidence="1">
    <location>
        <begin position="342"/>
        <end position="367"/>
    </location>
</feature>
<dbReference type="EMBL" id="LBWP01000017">
    <property type="protein sequence ID" value="KKR10641.1"/>
    <property type="molecule type" value="Genomic_DNA"/>
</dbReference>
<name>A0A0G0NCY1_9BACT</name>
<feature type="transmembrane region" description="Helical" evidence="1">
    <location>
        <begin position="318"/>
        <end position="336"/>
    </location>
</feature>
<evidence type="ECO:0000313" key="3">
    <source>
        <dbReference type="Proteomes" id="UP000034246"/>
    </source>
</evidence>
<organism evidence="2 3">
    <name type="scientific">Candidatus Woesebacteria bacterium GW2011_GWA1_39_21</name>
    <dbReference type="NCBI Taxonomy" id="1618550"/>
    <lineage>
        <taxon>Bacteria</taxon>
        <taxon>Candidatus Woeseibacteriota</taxon>
    </lineage>
</organism>
<dbReference type="Proteomes" id="UP000034246">
    <property type="component" value="Unassembled WGS sequence"/>
</dbReference>
<feature type="transmembrane region" description="Helical" evidence="1">
    <location>
        <begin position="288"/>
        <end position="306"/>
    </location>
</feature>
<sequence>MRVLKKKKIPLIVFLLIAGLVFFNYRKTLSFSLAGDDWLALYRYYIAFPTRLSYFNLNNYLGNYDASNIIVGEISRFFGFNPFPYYFVSTIVKILSAISFIPTIKKLTKNNFAAYLSAILVAVAFAGVESTNWVFNMSTYFSIALFNLFLYFYEPFNGKIFNKKIITPALLMSFSFYLTPIRIHGLLVVLPITIYLLHKLNSNKKGVNLVSVVAHSVLFLFPSIYFYSVTATRYGGGYLENILAIPKLKPHLFFLPFSYLGAAFIPDKAIMFFKINLSRPDLLSPEKYLTFAGSFLLISLIITELIKRGIKAPKQFTFLTTTITAVVYLLFGFTLKYDTSGIYHNIIVIIDTLVGIYILVAFTIFFAQKRKANLKVATTGFIYLISTCAVIWIPWIVFPSGTVHSDTRYLLLPGAYLLVCLSLVLLLRKNRSSCF</sequence>
<dbReference type="AlphaFoldDB" id="A0A0G0NCY1"/>
<comment type="caution">
    <text evidence="2">The sequence shown here is derived from an EMBL/GenBank/DDBJ whole genome shotgun (WGS) entry which is preliminary data.</text>
</comment>
<evidence type="ECO:0008006" key="4">
    <source>
        <dbReference type="Google" id="ProtNLM"/>
    </source>
</evidence>
<gene>
    <name evidence="2" type="ORF">UT39_C0017G0005</name>
</gene>
<feature type="transmembrane region" description="Helical" evidence="1">
    <location>
        <begin position="252"/>
        <end position="273"/>
    </location>
</feature>